<evidence type="ECO:0000256" key="1">
    <source>
        <dbReference type="SAM" id="Phobius"/>
    </source>
</evidence>
<comment type="caution">
    <text evidence="2">The sequence shown here is derived from an EMBL/GenBank/DDBJ whole genome shotgun (WGS) entry which is preliminary data.</text>
</comment>
<name>A0A9X2MCQ8_9FIRM</name>
<reference evidence="2" key="1">
    <citation type="submission" date="2022-07" db="EMBL/GenBank/DDBJ databases">
        <title>Enhanced cultured diversity of the mouse gut microbiota enables custom-made synthetic communities.</title>
        <authorList>
            <person name="Afrizal A."/>
        </authorList>
    </citation>
    <scope>NUCLEOTIDE SEQUENCE</scope>
    <source>
        <strain evidence="2">DSM 29186</strain>
    </source>
</reference>
<keyword evidence="3" id="KW-1185">Reference proteome</keyword>
<keyword evidence="1" id="KW-0472">Membrane</keyword>
<keyword evidence="1" id="KW-0812">Transmembrane</keyword>
<sequence>MKIPGIVPIAPEAVLSAAQSPVENIVQTLCIMAFMGFIVWSVKLVFE</sequence>
<protein>
    <submittedName>
        <fullName evidence="2">Uncharacterized protein</fullName>
    </submittedName>
</protein>
<organism evidence="2 3">
    <name type="scientific">Terrisporobacter muris</name>
    <dbReference type="NCBI Taxonomy" id="2963284"/>
    <lineage>
        <taxon>Bacteria</taxon>
        <taxon>Bacillati</taxon>
        <taxon>Bacillota</taxon>
        <taxon>Clostridia</taxon>
        <taxon>Peptostreptococcales</taxon>
        <taxon>Peptostreptococcaceae</taxon>
        <taxon>Terrisporobacter</taxon>
    </lineage>
</organism>
<evidence type="ECO:0000313" key="2">
    <source>
        <dbReference type="EMBL" id="MCR1823422.1"/>
    </source>
</evidence>
<feature type="transmembrane region" description="Helical" evidence="1">
    <location>
        <begin position="25"/>
        <end position="46"/>
    </location>
</feature>
<gene>
    <name evidence="2" type="ORF">NSA58_11540</name>
</gene>
<accession>A0A9X2MCQ8</accession>
<keyword evidence="1" id="KW-1133">Transmembrane helix</keyword>
<proteinExistence type="predicted"/>
<dbReference type="AlphaFoldDB" id="A0A9X2MCQ8"/>
<dbReference type="RefSeq" id="WP_161791952.1">
    <property type="nucleotide sequence ID" value="NZ_JANKBY010000141.1"/>
</dbReference>
<dbReference type="EMBL" id="JANKBY010000141">
    <property type="protein sequence ID" value="MCR1823422.1"/>
    <property type="molecule type" value="Genomic_DNA"/>
</dbReference>
<evidence type="ECO:0000313" key="3">
    <source>
        <dbReference type="Proteomes" id="UP001140817"/>
    </source>
</evidence>
<dbReference type="Proteomes" id="UP001140817">
    <property type="component" value="Unassembled WGS sequence"/>
</dbReference>